<keyword evidence="5 10" id="KW-0678">Repressor</keyword>
<keyword evidence="10" id="KW-0010">Activator</keyword>
<evidence type="ECO:0000313" key="15">
    <source>
        <dbReference type="EMBL" id="CDF89650.1"/>
    </source>
</evidence>
<gene>
    <name evidence="15" type="ORF">BN860_09384g</name>
</gene>
<feature type="compositionally biased region" description="Polar residues" evidence="12">
    <location>
        <begin position="316"/>
        <end position="329"/>
    </location>
</feature>
<dbReference type="Pfam" id="PF04065">
    <property type="entry name" value="Not3"/>
    <property type="match status" value="1"/>
</dbReference>
<dbReference type="GO" id="GO:0000289">
    <property type="term" value="P:nuclear-transcribed mRNA poly(A) tail shortening"/>
    <property type="evidence" value="ECO:0007669"/>
    <property type="project" value="UniProtKB-ARBA"/>
</dbReference>
<keyword evidence="6" id="KW-0597">Phosphoprotein</keyword>
<evidence type="ECO:0000256" key="3">
    <source>
        <dbReference type="ARBA" id="ARBA00007682"/>
    </source>
</evidence>
<dbReference type="EMBL" id="HG316457">
    <property type="protein sequence ID" value="CDF89650.1"/>
    <property type="molecule type" value="Genomic_DNA"/>
</dbReference>
<evidence type="ECO:0000313" key="16">
    <source>
        <dbReference type="Proteomes" id="UP000019375"/>
    </source>
</evidence>
<keyword evidence="16" id="KW-1185">Reference proteome</keyword>
<evidence type="ECO:0000256" key="7">
    <source>
        <dbReference type="ARBA" id="ARBA00023015"/>
    </source>
</evidence>
<keyword evidence="7 10" id="KW-0805">Transcription regulation</keyword>
<feature type="domain" description="CCR4-Not complex component Not N-terminal" evidence="13">
    <location>
        <begin position="2"/>
        <end position="212"/>
    </location>
</feature>
<name>A0A8J2T7D5_ZYGB2</name>
<feature type="domain" description="NOT2/NOT3/NOT5 C-terminal" evidence="14">
    <location>
        <begin position="433"/>
        <end position="606"/>
    </location>
</feature>
<evidence type="ECO:0000256" key="10">
    <source>
        <dbReference type="PIRNR" id="PIRNR005290"/>
    </source>
</evidence>
<evidence type="ECO:0000259" key="14">
    <source>
        <dbReference type="Pfam" id="PF04153"/>
    </source>
</evidence>
<dbReference type="OrthoDB" id="293823at2759"/>
<comment type="function">
    <text evidence="10">Acts as component of the CCR4-NOT core complex, which in the nucleus seems to be a general transcription factor, and in the cytoplasm the major mRNA deadenylase involved in mRNA turnover. The NOT protein subcomplex negatively regulates the basal and activated transcription of many genes. Preferentially affects TC-type TATA element-dependent transcription. Could directly or indirectly inhibit component(s) of the general transcription machinery.</text>
</comment>
<organism evidence="15 16">
    <name type="scientific">Zygosaccharomyces bailii (strain CLIB 213 / ATCC 58445 / CBS 680 / BCRC 21525 / NBRC 1098 / NCYC 1416 / NRRL Y-2227)</name>
    <dbReference type="NCBI Taxonomy" id="1333698"/>
    <lineage>
        <taxon>Eukaryota</taxon>
        <taxon>Fungi</taxon>
        <taxon>Dikarya</taxon>
        <taxon>Ascomycota</taxon>
        <taxon>Saccharomycotina</taxon>
        <taxon>Saccharomycetes</taxon>
        <taxon>Saccharomycetales</taxon>
        <taxon>Saccharomycetaceae</taxon>
        <taxon>Zygosaccharomyces</taxon>
    </lineage>
</organism>
<evidence type="ECO:0000256" key="2">
    <source>
        <dbReference type="ARBA" id="ARBA00004496"/>
    </source>
</evidence>
<dbReference type="GO" id="GO:0005634">
    <property type="term" value="C:nucleus"/>
    <property type="evidence" value="ECO:0007669"/>
    <property type="project" value="UniProtKB-SubCell"/>
</dbReference>
<keyword evidence="8 10" id="KW-0804">Transcription</keyword>
<dbReference type="AlphaFoldDB" id="A0A8J2T7D5"/>
<dbReference type="InterPro" id="IPR040168">
    <property type="entry name" value="Not2/3/5"/>
</dbReference>
<keyword evidence="11" id="KW-0175">Coiled coil</keyword>
<dbReference type="Pfam" id="PF04153">
    <property type="entry name" value="NOT2_3_5_C"/>
    <property type="match status" value="1"/>
</dbReference>
<dbReference type="Gene3D" id="2.30.30.1020">
    <property type="entry name" value="CCR4-NOT complex subunit 2/3/5, C-terminal domain"/>
    <property type="match status" value="1"/>
</dbReference>
<protein>
    <recommendedName>
        <fullName evidence="10">General negative regulator of transcription subunit</fullName>
    </recommendedName>
</protein>
<feature type="compositionally biased region" description="Low complexity" evidence="12">
    <location>
        <begin position="345"/>
        <end position="359"/>
    </location>
</feature>
<evidence type="ECO:0000256" key="12">
    <source>
        <dbReference type="SAM" id="MobiDB-lite"/>
    </source>
</evidence>
<keyword evidence="9 10" id="KW-0539">Nucleus</keyword>
<dbReference type="InterPro" id="IPR038635">
    <property type="entry name" value="CCR4-NOT_su2/3/5_C_sf"/>
</dbReference>
<comment type="similarity">
    <text evidence="3 10">Belongs to the CNOT2/3/5 family.</text>
</comment>
<keyword evidence="4 10" id="KW-0963">Cytoplasm</keyword>
<feature type="region of interest" description="Disordered" evidence="12">
    <location>
        <begin position="284"/>
        <end position="377"/>
    </location>
</feature>
<reference evidence="16" key="1">
    <citation type="journal article" date="2013" name="Genome Announc.">
        <title>Genome sequence of the food spoilage yeast Zygosaccharomyces bailii CLIB 213(T).</title>
        <authorList>
            <person name="Galeote V."/>
            <person name="Bigey F."/>
            <person name="Devillers H."/>
            <person name="Neuveglise C."/>
            <person name="Dequin S."/>
        </authorList>
    </citation>
    <scope>NUCLEOTIDE SEQUENCE [LARGE SCALE GENOMIC DNA]</scope>
    <source>
        <strain evidence="16">CLIB 213 / ATCC 58445 / CBS 680 / CCRC 21525 / NBRC 1098 / NCYC 1416 / NRRL Y-2227</strain>
    </source>
</reference>
<evidence type="ECO:0000256" key="11">
    <source>
        <dbReference type="SAM" id="Coils"/>
    </source>
</evidence>
<feature type="compositionally biased region" description="Low complexity" evidence="12">
    <location>
        <begin position="301"/>
        <end position="315"/>
    </location>
</feature>
<evidence type="ECO:0000256" key="8">
    <source>
        <dbReference type="ARBA" id="ARBA00023163"/>
    </source>
</evidence>
<dbReference type="InterPro" id="IPR007282">
    <property type="entry name" value="NOT2/3/5_C"/>
</dbReference>
<feature type="compositionally biased region" description="Polar residues" evidence="12">
    <location>
        <begin position="481"/>
        <end position="497"/>
    </location>
</feature>
<evidence type="ECO:0000256" key="6">
    <source>
        <dbReference type="ARBA" id="ARBA00022553"/>
    </source>
</evidence>
<dbReference type="PANTHER" id="PTHR23326">
    <property type="entry name" value="CCR4 NOT-RELATED"/>
    <property type="match status" value="1"/>
</dbReference>
<comment type="subcellular location">
    <subcellularLocation>
        <location evidence="2 10">Cytoplasm</location>
    </subcellularLocation>
    <subcellularLocation>
        <location evidence="1 10">Nucleus</location>
    </subcellularLocation>
</comment>
<dbReference type="GO" id="GO:0006355">
    <property type="term" value="P:regulation of DNA-templated transcription"/>
    <property type="evidence" value="ECO:0007669"/>
    <property type="project" value="InterPro"/>
</dbReference>
<evidence type="ECO:0000256" key="9">
    <source>
        <dbReference type="ARBA" id="ARBA00023242"/>
    </source>
</evidence>
<dbReference type="PIRSF" id="PIRSF005290">
    <property type="entry name" value="NOT_su_3_5"/>
    <property type="match status" value="1"/>
</dbReference>
<dbReference type="Proteomes" id="UP000019375">
    <property type="component" value="Unassembled WGS sequence"/>
</dbReference>
<feature type="region of interest" description="Disordered" evidence="12">
    <location>
        <begin position="481"/>
        <end position="511"/>
    </location>
</feature>
<dbReference type="GO" id="GO:0000932">
    <property type="term" value="C:P-body"/>
    <property type="evidence" value="ECO:0007669"/>
    <property type="project" value="UniProtKB-UniRule"/>
</dbReference>
<sequence length="615" mass="70490">MSQRKLQQDIDKLLKKVKEGFVEFEEIYDKFQSTDPENTSYREKLESDLKREIKKLQKHRDQIKTWLSKEDVKDKQSILLENRRLIENGMERFKSVEKLMKTKQFSTEALTNPDIIKDPRELKKRDQLLFVQECLEELQKQLEGHEAQEEQEQVERHEFHIHNLENVLKLLQNNELEPDTVQEYQDDIQYYVENNDDPDFIEYDTIYEDMGCQIKKNQDVSKESSSSTYSSDAAPASANVANMTAVSGIAVSSTAVAATVVAAAATAAGVNTSPNGTVHGMKTLKRQEKQSPKKKNQQASTPGPTVPVVTATTGALSNAGTPSRGTSTPLAHASPTPETLVLGQSNTHNNNNISESNPNNRRKDIVQPPTDMHPPRDRSEEIEAQIHRDLEEQGAFKNVLFSSELKSWLRTKRPLMQPYSEMPERMVAQLESSLLNCPDSLDADSPHFYRKPLSLPHPTSIFFPSEPIRFVCPLDATPGMQRQQSVSATGGQASEITGQEDGKNAEHEEPEDIYSRTSLARILTKFDLDTLFFIFYHYQGTYEQFLAARELAKNRKWMFNKVDRCWYYKEVEKLPPGMAQSEEESWRYFDYQRSWLARRCNSDFVQNEDNFEKIL</sequence>
<dbReference type="InterPro" id="IPR007207">
    <property type="entry name" value="Not_N"/>
</dbReference>
<accession>A0A8J2T7D5</accession>
<evidence type="ECO:0000256" key="4">
    <source>
        <dbReference type="ARBA" id="ARBA00022490"/>
    </source>
</evidence>
<dbReference type="GO" id="GO:0030015">
    <property type="term" value="C:CCR4-NOT core complex"/>
    <property type="evidence" value="ECO:0007669"/>
    <property type="project" value="UniProtKB-UniRule"/>
</dbReference>
<dbReference type="InterPro" id="IPR012270">
    <property type="entry name" value="CCR4-NOT_su3/5"/>
</dbReference>
<evidence type="ECO:0000259" key="13">
    <source>
        <dbReference type="Pfam" id="PF04065"/>
    </source>
</evidence>
<feature type="coiled-coil region" evidence="11">
    <location>
        <begin position="128"/>
        <end position="174"/>
    </location>
</feature>
<evidence type="ECO:0000256" key="1">
    <source>
        <dbReference type="ARBA" id="ARBA00004123"/>
    </source>
</evidence>
<proteinExistence type="inferred from homology"/>
<evidence type="ECO:0000256" key="5">
    <source>
        <dbReference type="ARBA" id="ARBA00022491"/>
    </source>
</evidence>